<dbReference type="Proteomes" id="UP000272010">
    <property type="component" value="Plasmid pYEE3"/>
</dbReference>
<sequence>MKPIFTAALPLLAAACAPLPPLDMSSPPAADAAGPVSIAPVGPTVNYTARQVREPADWTTLNSDLTGGGE</sequence>
<organism evidence="1 2">
    <name type="scientific">Paracoccus yeei</name>
    <dbReference type="NCBI Taxonomy" id="147645"/>
    <lineage>
        <taxon>Bacteria</taxon>
        <taxon>Pseudomonadati</taxon>
        <taxon>Pseudomonadota</taxon>
        <taxon>Alphaproteobacteria</taxon>
        <taxon>Rhodobacterales</taxon>
        <taxon>Paracoccaceae</taxon>
        <taxon>Paracoccus</taxon>
    </lineage>
</organism>
<keyword evidence="1" id="KW-0614">Plasmid</keyword>
<proteinExistence type="predicted"/>
<evidence type="ECO:0000313" key="2">
    <source>
        <dbReference type="Proteomes" id="UP000272010"/>
    </source>
</evidence>
<reference evidence="2" key="1">
    <citation type="submission" date="2018-07" db="EMBL/GenBank/DDBJ databases">
        <title>Genome Structure of the Opportunistic Pathogen Paracoccus yeei (Alphaproteobacteria) and Identification of Putative Virulence Factors.</title>
        <authorList>
            <person name="Lasek R."/>
            <person name="Szuplewska M."/>
            <person name="Mitura M."/>
            <person name="Decewicz P."/>
            <person name="Chmielowska C."/>
            <person name="Pawlot A."/>
            <person name="Sentkowska D."/>
            <person name="Czarnecki J."/>
            <person name="Bartosik D."/>
        </authorList>
    </citation>
    <scope>NUCLEOTIDE SEQUENCE [LARGE SCALE GENOMIC DNA]</scope>
    <source>
        <strain evidence="2">CCUG 32053</strain>
        <plasmid evidence="2">pyee3</plasmid>
    </source>
</reference>
<dbReference type="EMBL" id="CP031081">
    <property type="protein sequence ID" value="AYF03812.1"/>
    <property type="molecule type" value="Genomic_DNA"/>
</dbReference>
<dbReference type="AlphaFoldDB" id="A0A386UVF1"/>
<dbReference type="PROSITE" id="PS51257">
    <property type="entry name" value="PROKAR_LIPOPROTEIN"/>
    <property type="match status" value="1"/>
</dbReference>
<gene>
    <name evidence="1" type="ORF">PY32053_04285</name>
</gene>
<geneLocation type="plasmid" evidence="2">
    <name>pyee3</name>
</geneLocation>
<accession>A0A386UVF1</accession>
<evidence type="ECO:0000313" key="1">
    <source>
        <dbReference type="EMBL" id="AYF03812.1"/>
    </source>
</evidence>
<name>A0A386UVF1_9RHOB</name>
<protein>
    <submittedName>
        <fullName evidence="1">Uncharacterized protein</fullName>
    </submittedName>
</protein>